<evidence type="ECO:0000259" key="7">
    <source>
        <dbReference type="Pfam" id="PF23756"/>
    </source>
</evidence>
<comment type="similarity">
    <text evidence="2 6">Belongs to the HPS5 family.</text>
</comment>
<dbReference type="InterPro" id="IPR035431">
    <property type="entry name" value="HPS5"/>
</dbReference>
<dbReference type="Ensembl" id="ENSCABT00000008731.1">
    <property type="protein sequence ID" value="ENSCABP00000007977.1"/>
    <property type="gene ID" value="ENSCABG00000005641.1"/>
</dbReference>
<dbReference type="PANTHER" id="PTHR23287">
    <property type="entry name" value="RUBY-EYE2-LIKE PROTEIN"/>
    <property type="match status" value="1"/>
</dbReference>
<dbReference type="FunFam" id="2.130.10.10:FF:000358">
    <property type="entry name" value="Hermansky-Pudlak syndrome 5 protein homolog"/>
    <property type="match status" value="1"/>
</dbReference>
<feature type="domain" description="HPS5-like beta-propeller" evidence="7">
    <location>
        <begin position="15"/>
        <end position="347"/>
    </location>
</feature>
<sequence>MTSVPMIPESYSHVLAELECLDPLLSALRLDSSRLKCTCIAVSRKWLALGSSGGGLNLIQKEGWKQRLFLTHKEGAISRVACCLHDEDYVAVATSQGLVVVWQLNQERRGKPERIYVSTEHKGKKVTSLCWDTAALRVFVGDHVGKVSAIKINTSKQGKAAAAFVMFPVQIITTVDSRVVQLDYLDGRLLISSLTRSYLCDTEREKFWKIGNKERDGEYGACFFPAGKNGGSQQPLIYCARPGSRMWEVNFEGEVLSTHQFKQLLSSPPLPVITLRLDPQYNTSACSLQSLSFPKLLYLTEHCVMTWTERGIYVFIPQNVQVLLWSEVKDIQDIAVYRNELFCLHTNGKVSHFSLLLVERCVERLLRRGFWSLAARVCCLFQNSIISCRARKFLPLDKLEHLKSQLELSTQSDVISQLEELISKLEPLDSACSSRRSSISSHESFSVLDSGIYRVISRRGSQSDEDSCSLNGQTLSEDERLKEFTTHQEEDRYGSQVWGPCGSAHNVSHASVVVETDRNETFLPFSIPLSFRSPSPLVSLQAVKESVSSFVRKTTEKIGTLHMSPDVRVRQEMKDDDESHEVTASIAAYSQEEDENNLELQSQPQEEDRLRDLKIATTEAINKLQDPLVLLEPRCLREVLQEWFLYLEETFGFKEPSFSDDCLSIKEDKNVLAEELSEVLEENIEPDKHTHFGREVCENDASSKGASDHVFQVYPPYLIARDIQKDLVELTTLCFELNVFPCKNGNAKENAEQDLQLTVSWVLACQFIKDYFFLLDLKRLKRCITINYASSTSVWETYIEGLKELTHASPVTLAMENGDMLKILKLLNDLGPWDSPLLLAHAQRLYEKFGETAVRPLIKFYPSILPSDIMQLCRHHPAHFLAYLDSLVKSKPEDERSFLLQSLLNPEALRLDWLCLAVSHDAPQRTNTVDSEGNPRPRSHLFTWGYSQLILLLIKLPADFVTKEKMADICKSYGQCKMYLSTKLCCSRYYSITW</sequence>
<evidence type="ECO:0000256" key="3">
    <source>
        <dbReference type="ARBA" id="ARBA00022490"/>
    </source>
</evidence>
<keyword evidence="10" id="KW-1185">Reference proteome</keyword>
<comment type="subunit">
    <text evidence="6">Component of the biogenesis of lysosome-related organelles complex-2 (or BLOC2) composed of HPS3, HPS5 and HPS6.</text>
</comment>
<dbReference type="GeneTree" id="ENSGT00940000155818"/>
<comment type="function">
    <text evidence="5">May regulate the synthesis and function of lysosomes and of highly specialized organelles, such as melanosomes and platelet dense granules. Regulates intracellular vesicular trafficking in fibroblasts. May be involved in the regulation of general functions of integrins.</text>
</comment>
<keyword evidence="4" id="KW-0597">Phosphoprotein</keyword>
<evidence type="ECO:0000256" key="4">
    <source>
        <dbReference type="ARBA" id="ARBA00022553"/>
    </source>
</evidence>
<dbReference type="InterPro" id="IPR036322">
    <property type="entry name" value="WD40_repeat_dom_sf"/>
</dbReference>
<evidence type="ECO:0000313" key="9">
    <source>
        <dbReference type="Ensembl" id="ENSCABP00000007977.1"/>
    </source>
</evidence>
<reference evidence="9" key="1">
    <citation type="submission" date="2025-08" db="UniProtKB">
        <authorList>
            <consortium name="Ensembl"/>
        </authorList>
    </citation>
    <scope>IDENTIFICATION</scope>
</reference>
<keyword evidence="3 6" id="KW-0963">Cytoplasm</keyword>
<feature type="domain" description="HPS5 TPR" evidence="8">
    <location>
        <begin position="711"/>
        <end position="985"/>
    </location>
</feature>
<gene>
    <name evidence="9" type="primary">HPS5</name>
</gene>
<dbReference type="SUPFAM" id="SSF50978">
    <property type="entry name" value="WD40 repeat-like"/>
    <property type="match status" value="1"/>
</dbReference>
<reference evidence="9" key="2">
    <citation type="submission" date="2025-09" db="UniProtKB">
        <authorList>
            <consortium name="Ensembl"/>
        </authorList>
    </citation>
    <scope>IDENTIFICATION</scope>
</reference>
<dbReference type="InterPro" id="IPR056445">
    <property type="entry name" value="TPR_HPS5"/>
</dbReference>
<evidence type="ECO:0000256" key="2">
    <source>
        <dbReference type="ARBA" id="ARBA00010697"/>
    </source>
</evidence>
<dbReference type="InterPro" id="IPR056499">
    <property type="entry name" value="Beta-prop_HPS5-like"/>
</dbReference>
<dbReference type="Proteomes" id="UP000694404">
    <property type="component" value="Unplaced"/>
</dbReference>
<dbReference type="GO" id="GO:0048066">
    <property type="term" value="P:developmental pigmentation"/>
    <property type="evidence" value="ECO:0007669"/>
    <property type="project" value="TreeGrafter"/>
</dbReference>
<evidence type="ECO:0000256" key="1">
    <source>
        <dbReference type="ARBA" id="ARBA00004514"/>
    </source>
</evidence>
<evidence type="ECO:0000313" key="10">
    <source>
        <dbReference type="Proteomes" id="UP000694404"/>
    </source>
</evidence>
<organism evidence="9 10">
    <name type="scientific">Chelonoidis abingdonii</name>
    <name type="common">Abingdon island giant tortoise</name>
    <name type="synonym">Testudo abingdonii</name>
    <dbReference type="NCBI Taxonomy" id="106734"/>
    <lineage>
        <taxon>Eukaryota</taxon>
        <taxon>Metazoa</taxon>
        <taxon>Chordata</taxon>
        <taxon>Craniata</taxon>
        <taxon>Vertebrata</taxon>
        <taxon>Euteleostomi</taxon>
        <taxon>Archelosauria</taxon>
        <taxon>Testudinata</taxon>
        <taxon>Testudines</taxon>
        <taxon>Cryptodira</taxon>
        <taxon>Durocryptodira</taxon>
        <taxon>Testudinoidea</taxon>
        <taxon>Testudinidae</taxon>
        <taxon>Chelonoidis</taxon>
    </lineage>
</organism>
<dbReference type="GO" id="GO:0005829">
    <property type="term" value="C:cytosol"/>
    <property type="evidence" value="ECO:0007669"/>
    <property type="project" value="UniProtKB-SubCell"/>
</dbReference>
<name>A0A8C0GJ57_CHEAB</name>
<dbReference type="GO" id="GO:0031084">
    <property type="term" value="C:BLOC-2 complex"/>
    <property type="evidence" value="ECO:0007669"/>
    <property type="project" value="UniProtKB-UniRule"/>
</dbReference>
<evidence type="ECO:0000259" key="8">
    <source>
        <dbReference type="Pfam" id="PF23758"/>
    </source>
</evidence>
<dbReference type="Gene3D" id="2.130.10.10">
    <property type="entry name" value="YVTN repeat-like/Quinoprotein amine dehydrogenase"/>
    <property type="match status" value="1"/>
</dbReference>
<dbReference type="AlphaFoldDB" id="A0A8C0GJ57"/>
<evidence type="ECO:0000256" key="5">
    <source>
        <dbReference type="ARBA" id="ARBA00057536"/>
    </source>
</evidence>
<accession>A0A8C0GJ57</accession>
<comment type="subcellular location">
    <subcellularLocation>
        <location evidence="1 6">Cytoplasm</location>
        <location evidence="1 6">Cytosol</location>
    </subcellularLocation>
</comment>
<dbReference type="Pfam" id="PF23758">
    <property type="entry name" value="TPR_HPS5"/>
    <property type="match status" value="1"/>
</dbReference>
<protein>
    <recommendedName>
        <fullName evidence="6">Hermansky-Pudlak syndrome 5 protein homolog</fullName>
    </recommendedName>
</protein>
<proteinExistence type="inferred from homology"/>
<dbReference type="PANTHER" id="PTHR23287:SF18">
    <property type="entry name" value="BLOC-2 COMPLEX MEMBER HPS5"/>
    <property type="match status" value="1"/>
</dbReference>
<dbReference type="PIRSF" id="PIRSF037475">
    <property type="entry name" value="BLOC-2_complex_Hps5"/>
    <property type="match status" value="1"/>
</dbReference>
<evidence type="ECO:0000256" key="6">
    <source>
        <dbReference type="PIRNR" id="PIRNR037475"/>
    </source>
</evidence>
<dbReference type="InterPro" id="IPR015943">
    <property type="entry name" value="WD40/YVTN_repeat-like_dom_sf"/>
</dbReference>
<dbReference type="Pfam" id="PF23756">
    <property type="entry name" value="Beta-prop_HPS5"/>
    <property type="match status" value="1"/>
</dbReference>